<dbReference type="InterPro" id="IPR012074">
    <property type="entry name" value="GAF_ANTAR"/>
</dbReference>
<evidence type="ECO:0000259" key="5">
    <source>
        <dbReference type="PROSITE" id="PS50921"/>
    </source>
</evidence>
<comment type="caution">
    <text evidence="6">The sequence shown here is derived from an EMBL/GenBank/DDBJ whole genome shotgun (WGS) entry which is preliminary data.</text>
</comment>
<dbReference type="RefSeq" id="WP_107014993.1">
    <property type="nucleotide sequence ID" value="NZ_KZ679038.1"/>
</dbReference>
<dbReference type="Proteomes" id="UP000240429">
    <property type="component" value="Unassembled WGS sequence"/>
</dbReference>
<dbReference type="InterPro" id="IPR036388">
    <property type="entry name" value="WH-like_DNA-bd_sf"/>
</dbReference>
<dbReference type="InterPro" id="IPR011006">
    <property type="entry name" value="CheY-like_superfamily"/>
</dbReference>
<evidence type="ECO:0000256" key="4">
    <source>
        <dbReference type="ARBA" id="ARBA00023163"/>
    </source>
</evidence>
<dbReference type="InterPro" id="IPR005561">
    <property type="entry name" value="ANTAR"/>
</dbReference>
<keyword evidence="2" id="KW-0418">Kinase</keyword>
<dbReference type="GO" id="GO:0003723">
    <property type="term" value="F:RNA binding"/>
    <property type="evidence" value="ECO:0007669"/>
    <property type="project" value="InterPro"/>
</dbReference>
<keyword evidence="3" id="KW-0805">Transcription regulation</keyword>
<sequence>MSEVPGEVWEQFAIAVAEMARDLLAQDSAQGTLDRVAEHAKVLIDGCDEAGILTVRQGEVHALAATSDVVRRSDRIQQDLQEGPCFDAVTDRQQIYAIEDLREPNKKWPRFAPELRKLGMGSMMGFLLFTEDDNLGALNVYSHKPGVFDETARRAGWILASHAAVAFSAARTHQQLSHAMETRHEIGEAMGILMERYGLTEDSAFKVLKKTSQDRNVKLREIAHQICRTGEKPA</sequence>
<keyword evidence="4" id="KW-0804">Transcription</keyword>
<protein>
    <submittedName>
        <fullName evidence="6">Antitermination regulator</fullName>
    </submittedName>
</protein>
<name>A0A2P8QG54_9ACTN</name>
<dbReference type="GO" id="GO:0016301">
    <property type="term" value="F:kinase activity"/>
    <property type="evidence" value="ECO:0007669"/>
    <property type="project" value="UniProtKB-KW"/>
</dbReference>
<dbReference type="AlphaFoldDB" id="A0A2P8QG54"/>
<keyword evidence="1" id="KW-0808">Transferase</keyword>
<dbReference type="Pfam" id="PF03861">
    <property type="entry name" value="ANTAR"/>
    <property type="match status" value="1"/>
</dbReference>
<dbReference type="Gene3D" id="1.10.10.10">
    <property type="entry name" value="Winged helix-like DNA-binding domain superfamily/Winged helix DNA-binding domain"/>
    <property type="match status" value="1"/>
</dbReference>
<accession>A0A2P8QG54</accession>
<evidence type="ECO:0000256" key="1">
    <source>
        <dbReference type="ARBA" id="ARBA00022679"/>
    </source>
</evidence>
<evidence type="ECO:0000313" key="7">
    <source>
        <dbReference type="Proteomes" id="UP000240429"/>
    </source>
</evidence>
<gene>
    <name evidence="6" type="ORF">C6Y14_03970</name>
</gene>
<dbReference type="OrthoDB" id="4629915at2"/>
<dbReference type="SUPFAM" id="SSF55781">
    <property type="entry name" value="GAF domain-like"/>
    <property type="match status" value="1"/>
</dbReference>
<evidence type="ECO:0000256" key="2">
    <source>
        <dbReference type="ARBA" id="ARBA00022777"/>
    </source>
</evidence>
<dbReference type="SUPFAM" id="SSF52172">
    <property type="entry name" value="CheY-like"/>
    <property type="match status" value="1"/>
</dbReference>
<dbReference type="Gene3D" id="3.30.450.40">
    <property type="match status" value="1"/>
</dbReference>
<evidence type="ECO:0000313" key="6">
    <source>
        <dbReference type="EMBL" id="PSM45236.1"/>
    </source>
</evidence>
<dbReference type="InterPro" id="IPR003018">
    <property type="entry name" value="GAF"/>
</dbReference>
<reference evidence="6 7" key="1">
    <citation type="submission" date="2018-03" db="EMBL/GenBank/DDBJ databases">
        <title>Streptomyces dioscori sp. nov., a novel endophytic actinobacterium isolated from bulbil of Dioscorea bulbifera L.</title>
        <authorList>
            <person name="Zhikuan W."/>
        </authorList>
    </citation>
    <scope>NUCLEOTIDE SEQUENCE [LARGE SCALE GENOMIC DNA]</scope>
    <source>
        <strain evidence="6 7">A217</strain>
    </source>
</reference>
<proteinExistence type="predicted"/>
<organism evidence="6 7">
    <name type="scientific">Streptomyces dioscori</name>
    <dbReference type="NCBI Taxonomy" id="2109333"/>
    <lineage>
        <taxon>Bacteria</taxon>
        <taxon>Bacillati</taxon>
        <taxon>Actinomycetota</taxon>
        <taxon>Actinomycetes</taxon>
        <taxon>Kitasatosporales</taxon>
        <taxon>Streptomycetaceae</taxon>
        <taxon>Streptomyces</taxon>
        <taxon>Streptomyces aurantiacus group</taxon>
    </lineage>
</organism>
<keyword evidence="7" id="KW-1185">Reference proteome</keyword>
<dbReference type="EMBL" id="PYBJ01000001">
    <property type="protein sequence ID" value="PSM45236.1"/>
    <property type="molecule type" value="Genomic_DNA"/>
</dbReference>
<dbReference type="SMART" id="SM01012">
    <property type="entry name" value="ANTAR"/>
    <property type="match status" value="1"/>
</dbReference>
<dbReference type="PROSITE" id="PS50921">
    <property type="entry name" value="ANTAR"/>
    <property type="match status" value="1"/>
</dbReference>
<evidence type="ECO:0000256" key="3">
    <source>
        <dbReference type="ARBA" id="ARBA00023015"/>
    </source>
</evidence>
<dbReference type="PIRSF" id="PIRSF036625">
    <property type="entry name" value="GAF_ANTAR"/>
    <property type="match status" value="1"/>
</dbReference>
<dbReference type="InterPro" id="IPR029016">
    <property type="entry name" value="GAF-like_dom_sf"/>
</dbReference>
<dbReference type="Pfam" id="PF13185">
    <property type="entry name" value="GAF_2"/>
    <property type="match status" value="1"/>
</dbReference>
<feature type="domain" description="ANTAR" evidence="5">
    <location>
        <begin position="166"/>
        <end position="227"/>
    </location>
</feature>